<keyword evidence="8" id="KW-1185">Reference proteome</keyword>
<feature type="transmembrane region" description="Helical" evidence="6">
    <location>
        <begin position="134"/>
        <end position="157"/>
    </location>
</feature>
<comment type="subcellular location">
    <subcellularLocation>
        <location evidence="1">Membrane</location>
        <topology evidence="1">Multi-pass membrane protein</topology>
    </subcellularLocation>
</comment>
<evidence type="ECO:0000256" key="2">
    <source>
        <dbReference type="ARBA" id="ARBA00009773"/>
    </source>
</evidence>
<gene>
    <name evidence="7" type="ORF">GWK16_20580</name>
</gene>
<feature type="transmembrane region" description="Helical" evidence="6">
    <location>
        <begin position="7"/>
        <end position="23"/>
    </location>
</feature>
<dbReference type="InterPro" id="IPR002549">
    <property type="entry name" value="AI-2E-like"/>
</dbReference>
<proteinExistence type="inferred from homology"/>
<reference evidence="7 8" key="1">
    <citation type="submission" date="2020-03" db="EMBL/GenBank/DDBJ databases">
        <authorList>
            <person name="Sun Q."/>
        </authorList>
    </citation>
    <scope>NUCLEOTIDE SEQUENCE [LARGE SCALE GENOMIC DNA]</scope>
    <source>
        <strain evidence="7 8">JC162</strain>
    </source>
</reference>
<evidence type="ECO:0000256" key="3">
    <source>
        <dbReference type="ARBA" id="ARBA00022692"/>
    </source>
</evidence>
<feature type="transmembrane region" description="Helical" evidence="6">
    <location>
        <begin position="29"/>
        <end position="46"/>
    </location>
</feature>
<accession>A0A848EJL2</accession>
<feature type="transmembrane region" description="Helical" evidence="6">
    <location>
        <begin position="289"/>
        <end position="322"/>
    </location>
</feature>
<dbReference type="PANTHER" id="PTHR21716:SF64">
    <property type="entry name" value="AI-2 TRANSPORT PROTEIN TQSA"/>
    <property type="match status" value="1"/>
</dbReference>
<dbReference type="RefSeq" id="WP_170055856.1">
    <property type="nucleotide sequence ID" value="NZ_JABBKX010000009.1"/>
</dbReference>
<keyword evidence="4 6" id="KW-1133">Transmembrane helix</keyword>
<dbReference type="AlphaFoldDB" id="A0A848EJL2"/>
<evidence type="ECO:0000256" key="1">
    <source>
        <dbReference type="ARBA" id="ARBA00004141"/>
    </source>
</evidence>
<evidence type="ECO:0000256" key="5">
    <source>
        <dbReference type="ARBA" id="ARBA00023136"/>
    </source>
</evidence>
<feature type="transmembrane region" description="Helical" evidence="6">
    <location>
        <begin position="58"/>
        <end position="82"/>
    </location>
</feature>
<dbReference type="GO" id="GO:0055085">
    <property type="term" value="P:transmembrane transport"/>
    <property type="evidence" value="ECO:0007669"/>
    <property type="project" value="TreeGrafter"/>
</dbReference>
<sequence>MTQDRAIRAMLGLCTAILIAAALHAGQAIIAPIVFALFVIGLVWPVQKAVQARLSAGLAVVVTVVVTLVVVAVLALAIAWGFGRVAEWVIANGSRLQSLYVAKLDWLEARGVIAAGALAEQFDVRWLVRIAQGVLAQIQVIISFAVVTSVFIILGLLEVEQAAGQLAAMKTTKPGAQCVLDGLAASAAKLRVYMMVRSFASVLTGVLVYGFAYWMGLDLALEWGVIAFVLNYIPFIGPLIATIFPTAVGLLQFGSWQAVVTIFAVLQVIQFLIGSYLEPRLTGKQLAVSPFMVLVAVFLGAFLWGIPGAFIGVPALIAALTLCEQFPGTRWIASLLSGRAPEPG</sequence>
<dbReference type="EMBL" id="JABBKX010000009">
    <property type="protein sequence ID" value="NMJ43655.1"/>
    <property type="molecule type" value="Genomic_DNA"/>
</dbReference>
<name>A0A848EJL2_9PROT</name>
<dbReference type="PANTHER" id="PTHR21716">
    <property type="entry name" value="TRANSMEMBRANE PROTEIN"/>
    <property type="match status" value="1"/>
</dbReference>
<evidence type="ECO:0000256" key="6">
    <source>
        <dbReference type="SAM" id="Phobius"/>
    </source>
</evidence>
<dbReference type="Proteomes" id="UP000548582">
    <property type="component" value="Unassembled WGS sequence"/>
</dbReference>
<dbReference type="Pfam" id="PF01594">
    <property type="entry name" value="AI-2E_transport"/>
    <property type="match status" value="1"/>
</dbReference>
<comment type="similarity">
    <text evidence="2">Belongs to the autoinducer-2 exporter (AI-2E) (TC 2.A.86) family.</text>
</comment>
<keyword evidence="3 6" id="KW-0812">Transmembrane</keyword>
<feature type="transmembrane region" description="Helical" evidence="6">
    <location>
        <begin position="256"/>
        <end position="277"/>
    </location>
</feature>
<comment type="caution">
    <text evidence="7">The sequence shown here is derived from an EMBL/GenBank/DDBJ whole genome shotgun (WGS) entry which is preliminary data.</text>
</comment>
<evidence type="ECO:0000313" key="8">
    <source>
        <dbReference type="Proteomes" id="UP000548582"/>
    </source>
</evidence>
<evidence type="ECO:0000256" key="4">
    <source>
        <dbReference type="ARBA" id="ARBA00022989"/>
    </source>
</evidence>
<keyword evidence="5 6" id="KW-0472">Membrane</keyword>
<protein>
    <submittedName>
        <fullName evidence="7">AI-2E family transporter</fullName>
    </submittedName>
</protein>
<dbReference type="GO" id="GO:0016020">
    <property type="term" value="C:membrane"/>
    <property type="evidence" value="ECO:0007669"/>
    <property type="project" value="UniProtKB-SubCell"/>
</dbReference>
<evidence type="ECO:0000313" key="7">
    <source>
        <dbReference type="EMBL" id="NMJ43655.1"/>
    </source>
</evidence>
<feature type="transmembrane region" description="Helical" evidence="6">
    <location>
        <begin position="199"/>
        <end position="217"/>
    </location>
</feature>
<feature type="transmembrane region" description="Helical" evidence="6">
    <location>
        <begin position="223"/>
        <end position="244"/>
    </location>
</feature>
<organism evidence="7 8">
    <name type="scientific">Neoroseomonas marina</name>
    <dbReference type="NCBI Taxonomy" id="1232220"/>
    <lineage>
        <taxon>Bacteria</taxon>
        <taxon>Pseudomonadati</taxon>
        <taxon>Pseudomonadota</taxon>
        <taxon>Alphaproteobacteria</taxon>
        <taxon>Acetobacterales</taxon>
        <taxon>Acetobacteraceae</taxon>
        <taxon>Neoroseomonas</taxon>
    </lineage>
</organism>